<evidence type="ECO:0000313" key="2">
    <source>
        <dbReference type="EMBL" id="CAB4623350.1"/>
    </source>
</evidence>
<dbReference type="InterPro" id="IPR021362">
    <property type="entry name" value="DUF2834"/>
</dbReference>
<dbReference type="PANTHER" id="PTHR48098:SF6">
    <property type="entry name" value="FERRI-BACILLIBACTIN ESTERASE BESA"/>
    <property type="match status" value="1"/>
</dbReference>
<evidence type="ECO:0000256" key="1">
    <source>
        <dbReference type="SAM" id="Phobius"/>
    </source>
</evidence>
<keyword evidence="1" id="KW-0812">Transmembrane</keyword>
<dbReference type="Pfam" id="PF00756">
    <property type="entry name" value="Esterase"/>
    <property type="match status" value="1"/>
</dbReference>
<dbReference type="AlphaFoldDB" id="A0A6J6IBS4"/>
<accession>A0A6J6IBS4</accession>
<feature type="transmembrane region" description="Helical" evidence="1">
    <location>
        <begin position="76"/>
        <end position="96"/>
    </location>
</feature>
<dbReference type="InterPro" id="IPR029058">
    <property type="entry name" value="AB_hydrolase_fold"/>
</dbReference>
<dbReference type="Gene3D" id="3.40.50.1820">
    <property type="entry name" value="alpha/beta hydrolase"/>
    <property type="match status" value="1"/>
</dbReference>
<dbReference type="InterPro" id="IPR000801">
    <property type="entry name" value="Esterase-like"/>
</dbReference>
<protein>
    <submittedName>
        <fullName evidence="2">Unannotated protein</fullName>
    </submittedName>
</protein>
<feature type="transmembrane region" description="Helical" evidence="1">
    <location>
        <begin position="7"/>
        <end position="25"/>
    </location>
</feature>
<keyword evidence="1" id="KW-1133">Transmembrane helix</keyword>
<proteinExistence type="predicted"/>
<sequence length="377" mass="42402">MRNKRAAFFFTLSVIGFITAWYFNGIAVMKGQDYLSAWFATEVDWVLSLDLLIVAVAGVGFMIYEAKRLGMRRVWLYILLSGITAMAATFPFFLAMRELRLRSIELAGGKIDKYEFDGHRVDVWVPPNLDESTPVLVMHDGKNVFYPKFSTYGATWGLLEAMRPDHIGFTRIHAERKPLIIAVWGLGDGTRMMELGPEDIYSAHPEIIANLPDFLQPADPTPRSNAYQALLATKILPSIAAKYGVKLDPSRTAIGGSSMGGLASIYGMCKYPETYGTALSFSTHWPFGYETTIEKLTAMMPSPGLHRIWTDTGTLELDAEYPPFHAKAVSRLEELGYRFHHDLMHGVYANTGHNENWWASRVEHPINWWLSGLPSKP</sequence>
<gene>
    <name evidence="2" type="ORF">UFOPK1909_00719</name>
</gene>
<dbReference type="SUPFAM" id="SSF53474">
    <property type="entry name" value="alpha/beta-Hydrolases"/>
    <property type="match status" value="1"/>
</dbReference>
<feature type="transmembrane region" description="Helical" evidence="1">
    <location>
        <begin position="45"/>
        <end position="64"/>
    </location>
</feature>
<reference evidence="2" key="1">
    <citation type="submission" date="2020-05" db="EMBL/GenBank/DDBJ databases">
        <authorList>
            <person name="Chiriac C."/>
            <person name="Salcher M."/>
            <person name="Ghai R."/>
            <person name="Kavagutti S V."/>
        </authorList>
    </citation>
    <scope>NUCLEOTIDE SEQUENCE</scope>
</reference>
<dbReference type="Pfam" id="PF11196">
    <property type="entry name" value="DUF2834"/>
    <property type="match status" value="1"/>
</dbReference>
<dbReference type="PANTHER" id="PTHR48098">
    <property type="entry name" value="ENTEROCHELIN ESTERASE-RELATED"/>
    <property type="match status" value="1"/>
</dbReference>
<name>A0A6J6IBS4_9ZZZZ</name>
<organism evidence="2">
    <name type="scientific">freshwater metagenome</name>
    <dbReference type="NCBI Taxonomy" id="449393"/>
    <lineage>
        <taxon>unclassified sequences</taxon>
        <taxon>metagenomes</taxon>
        <taxon>ecological metagenomes</taxon>
    </lineage>
</organism>
<dbReference type="InterPro" id="IPR050583">
    <property type="entry name" value="Mycobacterial_A85_antigen"/>
</dbReference>
<keyword evidence="1" id="KW-0472">Membrane</keyword>
<dbReference type="EMBL" id="CAEZVD010000072">
    <property type="protein sequence ID" value="CAB4623350.1"/>
    <property type="molecule type" value="Genomic_DNA"/>
</dbReference>